<name>X1BB09_9ZZZZ</name>
<protein>
    <recommendedName>
        <fullName evidence="1">RNA-binding S4 domain-containing protein</fullName>
    </recommendedName>
</protein>
<dbReference type="EMBL" id="BART01013803">
    <property type="protein sequence ID" value="GAG81323.1"/>
    <property type="molecule type" value="Genomic_DNA"/>
</dbReference>
<feature type="domain" description="RNA-binding S4" evidence="1">
    <location>
        <begin position="7"/>
        <end position="39"/>
    </location>
</feature>
<dbReference type="CDD" id="cd00165">
    <property type="entry name" value="S4"/>
    <property type="match status" value="1"/>
</dbReference>
<dbReference type="Gene3D" id="3.10.290.10">
    <property type="entry name" value="RNA-binding S4 domain"/>
    <property type="match status" value="1"/>
</dbReference>
<reference evidence="2" key="1">
    <citation type="journal article" date="2014" name="Front. Microbiol.">
        <title>High frequency of phylogenetically diverse reductive dehalogenase-homologous genes in deep subseafloor sedimentary metagenomes.</title>
        <authorList>
            <person name="Kawai M."/>
            <person name="Futagami T."/>
            <person name="Toyoda A."/>
            <person name="Takaki Y."/>
            <person name="Nishi S."/>
            <person name="Hori S."/>
            <person name="Arai W."/>
            <person name="Tsubouchi T."/>
            <person name="Morono Y."/>
            <person name="Uchiyama I."/>
            <person name="Ito T."/>
            <person name="Fujiyama A."/>
            <person name="Inagaki F."/>
            <person name="Takami H."/>
        </authorList>
    </citation>
    <scope>NUCLEOTIDE SEQUENCE</scope>
    <source>
        <strain evidence="2">Expedition CK06-06</strain>
    </source>
</reference>
<dbReference type="InterPro" id="IPR036986">
    <property type="entry name" value="S4_RNA-bd_sf"/>
</dbReference>
<dbReference type="PROSITE" id="PS50889">
    <property type="entry name" value="S4"/>
    <property type="match status" value="1"/>
</dbReference>
<dbReference type="SUPFAM" id="SSF55174">
    <property type="entry name" value="Alpha-L RNA-binding motif"/>
    <property type="match status" value="1"/>
</dbReference>
<proteinExistence type="predicted"/>
<feature type="non-terminal residue" evidence="2">
    <location>
        <position position="1"/>
    </location>
</feature>
<dbReference type="AlphaFoldDB" id="X1BB09"/>
<organism evidence="2">
    <name type="scientific">marine sediment metagenome</name>
    <dbReference type="NCBI Taxonomy" id="412755"/>
    <lineage>
        <taxon>unclassified sequences</taxon>
        <taxon>metagenomes</taxon>
        <taxon>ecological metagenomes</taxon>
    </lineage>
</organism>
<evidence type="ECO:0000259" key="1">
    <source>
        <dbReference type="Pfam" id="PF01479"/>
    </source>
</evidence>
<sequence length="65" mass="7107">EKCSELSRTHAQKLIADGYITVNDHTAKVGLKLNIGDRVDIIIPPTAPSPLLPEAIPLNILYEDD</sequence>
<comment type="caution">
    <text evidence="2">The sequence shown here is derived from an EMBL/GenBank/DDBJ whole genome shotgun (WGS) entry which is preliminary data.</text>
</comment>
<dbReference type="GO" id="GO:0003723">
    <property type="term" value="F:RNA binding"/>
    <property type="evidence" value="ECO:0007669"/>
    <property type="project" value="InterPro"/>
</dbReference>
<evidence type="ECO:0000313" key="2">
    <source>
        <dbReference type="EMBL" id="GAG81323.1"/>
    </source>
</evidence>
<accession>X1BB09</accession>
<dbReference type="InterPro" id="IPR002942">
    <property type="entry name" value="S4_RNA-bd"/>
</dbReference>
<dbReference type="Pfam" id="PF01479">
    <property type="entry name" value="S4"/>
    <property type="match status" value="1"/>
</dbReference>
<gene>
    <name evidence="2" type="ORF">S01H4_27989</name>
</gene>